<reference evidence="2" key="1">
    <citation type="submission" date="2014-09" db="EMBL/GenBank/DDBJ databases">
        <authorList>
            <person name="Magalhaes I.L.F."/>
            <person name="Oliveira U."/>
            <person name="Santos F.R."/>
            <person name="Vidigal T.H.D.A."/>
            <person name="Brescovit A.D."/>
            <person name="Santos A.J."/>
        </authorList>
    </citation>
    <scope>NUCLEOTIDE SEQUENCE</scope>
    <source>
        <tissue evidence="2">Shoot tissue taken approximately 20 cm above the soil surface</tissue>
    </source>
</reference>
<reference evidence="2" key="2">
    <citation type="journal article" date="2015" name="Data Brief">
        <title>Shoot transcriptome of the giant reed, Arundo donax.</title>
        <authorList>
            <person name="Barrero R.A."/>
            <person name="Guerrero F.D."/>
            <person name="Moolhuijzen P."/>
            <person name="Goolsby J.A."/>
            <person name="Tidwell J."/>
            <person name="Bellgard S.E."/>
            <person name="Bellgard M.I."/>
        </authorList>
    </citation>
    <scope>NUCLEOTIDE SEQUENCE</scope>
    <source>
        <tissue evidence="2">Shoot tissue taken approximately 20 cm above the soil surface</tissue>
    </source>
</reference>
<dbReference type="EMBL" id="GBRH01174223">
    <property type="protein sequence ID" value="JAE23673.1"/>
    <property type="molecule type" value="Transcribed_RNA"/>
</dbReference>
<proteinExistence type="predicted"/>
<evidence type="ECO:0000256" key="1">
    <source>
        <dbReference type="SAM" id="MobiDB-lite"/>
    </source>
</evidence>
<organism evidence="2">
    <name type="scientific">Arundo donax</name>
    <name type="common">Giant reed</name>
    <name type="synonym">Donax arundinaceus</name>
    <dbReference type="NCBI Taxonomy" id="35708"/>
    <lineage>
        <taxon>Eukaryota</taxon>
        <taxon>Viridiplantae</taxon>
        <taxon>Streptophyta</taxon>
        <taxon>Embryophyta</taxon>
        <taxon>Tracheophyta</taxon>
        <taxon>Spermatophyta</taxon>
        <taxon>Magnoliopsida</taxon>
        <taxon>Liliopsida</taxon>
        <taxon>Poales</taxon>
        <taxon>Poaceae</taxon>
        <taxon>PACMAD clade</taxon>
        <taxon>Arundinoideae</taxon>
        <taxon>Arundineae</taxon>
        <taxon>Arundo</taxon>
    </lineage>
</organism>
<feature type="region of interest" description="Disordered" evidence="1">
    <location>
        <begin position="1"/>
        <end position="44"/>
    </location>
</feature>
<name>A0A0A9ND79_ARUDO</name>
<dbReference type="AlphaFoldDB" id="A0A0A9ND79"/>
<feature type="compositionally biased region" description="Pro residues" evidence="1">
    <location>
        <begin position="22"/>
        <end position="32"/>
    </location>
</feature>
<protein>
    <submittedName>
        <fullName evidence="2">Uncharacterized protein</fullName>
    </submittedName>
</protein>
<feature type="compositionally biased region" description="Basic and acidic residues" evidence="1">
    <location>
        <begin position="35"/>
        <end position="44"/>
    </location>
</feature>
<sequence>MAGITGPAAAGGAAVASSLPSRPLPQPPPPPFQKLLDRLHPGGI</sequence>
<feature type="compositionally biased region" description="Low complexity" evidence="1">
    <location>
        <begin position="1"/>
        <end position="21"/>
    </location>
</feature>
<evidence type="ECO:0000313" key="2">
    <source>
        <dbReference type="EMBL" id="JAE23673.1"/>
    </source>
</evidence>
<accession>A0A0A9ND79</accession>